<protein>
    <submittedName>
        <fullName evidence="9">NitT/TauT family transport system permease protein</fullName>
    </submittedName>
</protein>
<keyword evidence="2 7" id="KW-0813">Transport</keyword>
<keyword evidence="3" id="KW-1003">Cell membrane</keyword>
<accession>A0A0M8K7S1</accession>
<dbReference type="InterPro" id="IPR035906">
    <property type="entry name" value="MetI-like_sf"/>
</dbReference>
<reference evidence="10 12" key="2">
    <citation type="submission" date="2015-07" db="EMBL/GenBank/DDBJ databases">
        <title>Whole genome sequence of Ardenticatena maritima DSM 23922.</title>
        <authorList>
            <person name="Hemp J."/>
            <person name="Ward L.M."/>
            <person name="Pace L.A."/>
            <person name="Fischer W.W."/>
        </authorList>
    </citation>
    <scope>NUCLEOTIDE SEQUENCE [LARGE SCALE GENOMIC DNA]</scope>
    <source>
        <strain evidence="10 12">110S</strain>
    </source>
</reference>
<evidence type="ECO:0000259" key="8">
    <source>
        <dbReference type="PROSITE" id="PS50928"/>
    </source>
</evidence>
<dbReference type="GO" id="GO:0055085">
    <property type="term" value="P:transmembrane transport"/>
    <property type="evidence" value="ECO:0007669"/>
    <property type="project" value="InterPro"/>
</dbReference>
<dbReference type="FunCoup" id="A0A0M8K7S1">
    <property type="interactions" value="240"/>
</dbReference>
<proteinExistence type="inferred from homology"/>
<keyword evidence="11" id="KW-1185">Reference proteome</keyword>
<feature type="transmembrane region" description="Helical" evidence="7">
    <location>
        <begin position="239"/>
        <end position="261"/>
    </location>
</feature>
<reference evidence="11" key="3">
    <citation type="submission" date="2015-08" db="EMBL/GenBank/DDBJ databases">
        <title>Draft Genome Sequence of a Heterotrophic Facultative Anaerobic Bacterium Ardenticatena maritima Strain 110S.</title>
        <authorList>
            <person name="Kawaichi S."/>
            <person name="Yoshida T."/>
            <person name="Sako Y."/>
            <person name="Nakamura R."/>
        </authorList>
    </citation>
    <scope>NUCLEOTIDE SEQUENCE [LARGE SCALE GENOMIC DNA]</scope>
    <source>
        <strain evidence="11">110S</strain>
    </source>
</reference>
<evidence type="ECO:0000256" key="1">
    <source>
        <dbReference type="ARBA" id="ARBA00004651"/>
    </source>
</evidence>
<name>A0A0M8K7S1_9CHLR</name>
<reference evidence="9 11" key="1">
    <citation type="journal article" date="2015" name="Genome Announc.">
        <title>Draft Genome Sequence of a Heterotrophic Facultative Anaerobic Thermophilic Bacterium, Ardenticatena maritima Strain 110ST.</title>
        <authorList>
            <person name="Kawaichi S."/>
            <person name="Yoshida T."/>
            <person name="Sako Y."/>
            <person name="Nakamura R."/>
        </authorList>
    </citation>
    <scope>NUCLEOTIDE SEQUENCE [LARGE SCALE GENOMIC DNA]</scope>
    <source>
        <strain evidence="9 11">110S</strain>
    </source>
</reference>
<feature type="domain" description="ABC transmembrane type-1" evidence="8">
    <location>
        <begin position="73"/>
        <end position="256"/>
    </location>
</feature>
<evidence type="ECO:0000256" key="5">
    <source>
        <dbReference type="ARBA" id="ARBA00022989"/>
    </source>
</evidence>
<keyword evidence="6 7" id="KW-0472">Membrane</keyword>
<dbReference type="EMBL" id="BBZA01000059">
    <property type="protein sequence ID" value="GAP62472.1"/>
    <property type="molecule type" value="Genomic_DNA"/>
</dbReference>
<evidence type="ECO:0000313" key="9">
    <source>
        <dbReference type="EMBL" id="GAP62472.1"/>
    </source>
</evidence>
<feature type="transmembrane region" description="Helical" evidence="7">
    <location>
        <begin position="186"/>
        <end position="219"/>
    </location>
</feature>
<evidence type="ECO:0000256" key="2">
    <source>
        <dbReference type="ARBA" id="ARBA00022448"/>
    </source>
</evidence>
<dbReference type="RefSeq" id="WP_054492393.1">
    <property type="nucleotide sequence ID" value="NZ_BBZA01000059.1"/>
</dbReference>
<dbReference type="InterPro" id="IPR000515">
    <property type="entry name" value="MetI-like"/>
</dbReference>
<dbReference type="OrthoDB" id="9804353at2"/>
<dbReference type="PANTHER" id="PTHR30151">
    <property type="entry name" value="ALKANE SULFONATE ABC TRANSPORTER-RELATED, MEMBRANE SUBUNIT"/>
    <property type="match status" value="1"/>
</dbReference>
<dbReference type="GO" id="GO:0005886">
    <property type="term" value="C:plasma membrane"/>
    <property type="evidence" value="ECO:0007669"/>
    <property type="project" value="UniProtKB-SubCell"/>
</dbReference>
<evidence type="ECO:0000256" key="6">
    <source>
        <dbReference type="ARBA" id="ARBA00023136"/>
    </source>
</evidence>
<evidence type="ECO:0000256" key="3">
    <source>
        <dbReference type="ARBA" id="ARBA00022475"/>
    </source>
</evidence>
<feature type="transmembrane region" description="Helical" evidence="7">
    <location>
        <begin position="143"/>
        <end position="165"/>
    </location>
</feature>
<evidence type="ECO:0000313" key="11">
    <source>
        <dbReference type="Proteomes" id="UP000037784"/>
    </source>
</evidence>
<sequence>MVEWQRIAFVDSRKRQARESQRQAIAAPATIGVLGIIVAWQLLVWIGDYPTFILPEPAAVFRKFAETITNGLLWRHLRLTLLEVLLGFALGFSSATALGYYLAHHRRAEHMITPYLVAMQAVPVVAIAPLLVIWFGFGLLSKVLICALIVFFPVLINTIVGVRSVRREWLDMMHVWHASRWETFRLVEVPAALPVLFGGLKLGVTLAVVGAVVGEFVGAREGLGALINIARGGLYDTTLLFVALFTLVAMALALYGSVVWLEQRVRWW</sequence>
<comment type="caution">
    <text evidence="9">The sequence shown here is derived from an EMBL/GenBank/DDBJ whole genome shotgun (WGS) entry which is preliminary data.</text>
</comment>
<keyword evidence="5 7" id="KW-1133">Transmembrane helix</keyword>
<evidence type="ECO:0000313" key="10">
    <source>
        <dbReference type="EMBL" id="KPL89418.1"/>
    </source>
</evidence>
<feature type="transmembrane region" description="Helical" evidence="7">
    <location>
        <begin position="115"/>
        <end position="137"/>
    </location>
</feature>
<evidence type="ECO:0000313" key="12">
    <source>
        <dbReference type="Proteomes" id="UP000050502"/>
    </source>
</evidence>
<dbReference type="Proteomes" id="UP000050502">
    <property type="component" value="Unassembled WGS sequence"/>
</dbReference>
<evidence type="ECO:0000256" key="7">
    <source>
        <dbReference type="RuleBase" id="RU363032"/>
    </source>
</evidence>
<feature type="transmembrane region" description="Helical" evidence="7">
    <location>
        <begin position="84"/>
        <end position="103"/>
    </location>
</feature>
<organism evidence="9 11">
    <name type="scientific">Ardenticatena maritima</name>
    <dbReference type="NCBI Taxonomy" id="872965"/>
    <lineage>
        <taxon>Bacteria</taxon>
        <taxon>Bacillati</taxon>
        <taxon>Chloroflexota</taxon>
        <taxon>Ardenticatenia</taxon>
        <taxon>Ardenticatenales</taxon>
        <taxon>Ardenticatenaceae</taxon>
        <taxon>Ardenticatena</taxon>
    </lineage>
</organism>
<feature type="transmembrane region" description="Helical" evidence="7">
    <location>
        <begin position="24"/>
        <end position="46"/>
    </location>
</feature>
<dbReference type="PANTHER" id="PTHR30151:SF20">
    <property type="entry name" value="ABC TRANSPORTER PERMEASE PROTEIN HI_0355-RELATED"/>
    <property type="match status" value="1"/>
</dbReference>
<dbReference type="SUPFAM" id="SSF161098">
    <property type="entry name" value="MetI-like"/>
    <property type="match status" value="1"/>
</dbReference>
<dbReference type="EMBL" id="LGKN01000003">
    <property type="protein sequence ID" value="KPL89418.1"/>
    <property type="molecule type" value="Genomic_DNA"/>
</dbReference>
<gene>
    <name evidence="9" type="ORF">ARMA_0895</name>
    <name evidence="10" type="ORF">SE16_02930</name>
</gene>
<dbReference type="STRING" id="872965.SE16_02930"/>
<dbReference type="AlphaFoldDB" id="A0A0M8K7S1"/>
<dbReference type="Proteomes" id="UP000037784">
    <property type="component" value="Unassembled WGS sequence"/>
</dbReference>
<dbReference type="Gene3D" id="1.10.3720.10">
    <property type="entry name" value="MetI-like"/>
    <property type="match status" value="1"/>
</dbReference>
<comment type="similarity">
    <text evidence="7">Belongs to the binding-protein-dependent transport system permease family.</text>
</comment>
<dbReference type="Pfam" id="PF00528">
    <property type="entry name" value="BPD_transp_1"/>
    <property type="match status" value="1"/>
</dbReference>
<evidence type="ECO:0000256" key="4">
    <source>
        <dbReference type="ARBA" id="ARBA00022692"/>
    </source>
</evidence>
<comment type="subcellular location">
    <subcellularLocation>
        <location evidence="1 7">Cell membrane</location>
        <topology evidence="1 7">Multi-pass membrane protein</topology>
    </subcellularLocation>
</comment>
<keyword evidence="4 7" id="KW-0812">Transmembrane</keyword>
<dbReference type="PROSITE" id="PS50928">
    <property type="entry name" value="ABC_TM1"/>
    <property type="match status" value="1"/>
</dbReference>
<dbReference type="CDD" id="cd06261">
    <property type="entry name" value="TM_PBP2"/>
    <property type="match status" value="1"/>
</dbReference>
<dbReference type="PATRIC" id="fig|872965.6.peg.542"/>
<dbReference type="InParanoid" id="A0A0M8K7S1"/>